<dbReference type="EMBL" id="CP006867">
    <property type="protein sequence ID" value="ALU12795.1"/>
    <property type="molecule type" value="Genomic_DNA"/>
</dbReference>
<gene>
    <name evidence="5" type="ORF">EYM_07625</name>
</gene>
<dbReference type="GO" id="GO:0008175">
    <property type="term" value="F:tRNA methyltransferase activity"/>
    <property type="evidence" value="ECO:0007669"/>
    <property type="project" value="InterPro"/>
</dbReference>
<dbReference type="InterPro" id="IPR038459">
    <property type="entry name" value="MT_TRM10-typ_sf"/>
</dbReference>
<dbReference type="STRING" id="940295.EYM_07625"/>
<evidence type="ECO:0000256" key="1">
    <source>
        <dbReference type="ARBA" id="ARBA00022603"/>
    </source>
</evidence>
<sequence length="336" mass="38399">MGNLRPGEALIKVLSDRGINVLASKYNVRNKRFIRDPFQETAVHMLLKGSSIKLGEGIKCKRWFKRCVDEECVWYALRGGTETSDATHQENGEIKVTHIEPLVTEYPRVGIYMGFFDLHTPREQRKLKMQVKESLNAVRTFLWDKHFVLIDLPLNSVIDIKTNFIKLLSIKDIENEDGVILLDPNAERELSITELMSAKYFIFGGIVDKEIPRKGLTSKIPCKVCMRRKITLRGSTIGVPQIVHKLVYALLRARFELQGNIEKAIIEVMSSTEKRWRIAKEMIKAYRQGEDPLKTAIEVAGWLRATCKDVIYAIRMSGLKVDVNEIQAIYCSENGS</sequence>
<feature type="domain" description="SAM-dependent MTase TRM10-type" evidence="4">
    <location>
        <begin position="95"/>
        <end position="279"/>
    </location>
</feature>
<dbReference type="GO" id="GO:0030488">
    <property type="term" value="P:tRNA methylation"/>
    <property type="evidence" value="ECO:0007669"/>
    <property type="project" value="InterPro"/>
</dbReference>
<reference evidence="5 6" key="1">
    <citation type="submission" date="2013-11" db="EMBL/GenBank/DDBJ databases">
        <title>Comparative genomics of Ignicoccus.</title>
        <authorList>
            <person name="Podar M."/>
        </authorList>
    </citation>
    <scope>NUCLEOTIDE SEQUENCE [LARGE SCALE GENOMIC DNA]</scope>
    <source>
        <strain evidence="5 6">DSM 13165</strain>
    </source>
</reference>
<dbReference type="InterPro" id="IPR016742">
    <property type="entry name" value="tRNA_m1G_mtfrase_arc"/>
</dbReference>
<dbReference type="Proteomes" id="UP000060778">
    <property type="component" value="Chromosome"/>
</dbReference>
<keyword evidence="1" id="KW-0489">Methyltransferase</keyword>
<evidence type="ECO:0000313" key="5">
    <source>
        <dbReference type="EMBL" id="ALU12795.1"/>
    </source>
</evidence>
<evidence type="ECO:0000256" key="3">
    <source>
        <dbReference type="ARBA" id="ARBA00022691"/>
    </source>
</evidence>
<dbReference type="InterPro" id="IPR028564">
    <property type="entry name" value="MT_TRM10-typ"/>
</dbReference>
<keyword evidence="3" id="KW-0949">S-adenosyl-L-methionine</keyword>
<dbReference type="RefSeq" id="WP_075050480.1">
    <property type="nucleotide sequence ID" value="NZ_CP006867.1"/>
</dbReference>
<dbReference type="OrthoDB" id="14987at2157"/>
<dbReference type="PIRSF" id="PIRSF018978">
    <property type="entry name" value="tRNA_m1G_mtfrase_arc_prd"/>
    <property type="match status" value="1"/>
</dbReference>
<dbReference type="KEGG" id="iis:EYM_07625"/>
<accession>A0A0U3E4F4</accession>
<keyword evidence="6" id="KW-1185">Reference proteome</keyword>
<name>A0A0U3E4F4_9CREN</name>
<evidence type="ECO:0000313" key="6">
    <source>
        <dbReference type="Proteomes" id="UP000060778"/>
    </source>
</evidence>
<evidence type="ECO:0000259" key="4">
    <source>
        <dbReference type="PROSITE" id="PS51675"/>
    </source>
</evidence>
<proteinExistence type="predicted"/>
<keyword evidence="2" id="KW-0808">Transferase</keyword>
<dbReference type="InterPro" id="IPR007364">
    <property type="entry name" value="SFM1-like"/>
</dbReference>
<dbReference type="AlphaFoldDB" id="A0A0U3E4F4"/>
<dbReference type="PROSITE" id="PS51675">
    <property type="entry name" value="SAM_MT_TRM10"/>
    <property type="match status" value="1"/>
</dbReference>
<dbReference type="GeneID" id="30680898"/>
<dbReference type="Gene3D" id="3.40.1280.30">
    <property type="match status" value="1"/>
</dbReference>
<evidence type="ECO:0000256" key="2">
    <source>
        <dbReference type="ARBA" id="ARBA00022679"/>
    </source>
</evidence>
<protein>
    <recommendedName>
        <fullName evidence="4">SAM-dependent MTase TRM10-type domain-containing protein</fullName>
    </recommendedName>
</protein>
<organism evidence="5 6">
    <name type="scientific">Ignicoccus islandicus DSM 13165</name>
    <dbReference type="NCBI Taxonomy" id="940295"/>
    <lineage>
        <taxon>Archaea</taxon>
        <taxon>Thermoproteota</taxon>
        <taxon>Thermoprotei</taxon>
        <taxon>Desulfurococcales</taxon>
        <taxon>Desulfurococcaceae</taxon>
        <taxon>Ignicoccus</taxon>
    </lineage>
</organism>
<dbReference type="Pfam" id="PF04252">
    <property type="entry name" value="SFM1-like"/>
    <property type="match status" value="1"/>
</dbReference>